<name>A0A200QB16_MACCD</name>
<gene>
    <name evidence="3" type="ORF">BVC80_1827g50</name>
</gene>
<evidence type="ECO:0000313" key="3">
    <source>
        <dbReference type="EMBL" id="OVA07688.1"/>
    </source>
</evidence>
<feature type="domain" description="DUF7054" evidence="2">
    <location>
        <begin position="67"/>
        <end position="130"/>
    </location>
</feature>
<accession>A0A200QB16</accession>
<dbReference type="InParanoid" id="A0A200QB16"/>
<dbReference type="OrthoDB" id="651546at2759"/>
<dbReference type="Proteomes" id="UP000195402">
    <property type="component" value="Unassembled WGS sequence"/>
</dbReference>
<comment type="caution">
    <text evidence="3">The sequence shown here is derived from an EMBL/GenBank/DDBJ whole genome shotgun (WGS) entry which is preliminary data.</text>
</comment>
<keyword evidence="4" id="KW-1185">Reference proteome</keyword>
<evidence type="ECO:0000259" key="2">
    <source>
        <dbReference type="Pfam" id="PF23156"/>
    </source>
</evidence>
<feature type="region of interest" description="Disordered" evidence="1">
    <location>
        <begin position="1"/>
        <end position="25"/>
    </location>
</feature>
<sequence length="171" mass="19582">MSTSRHTFGRESDTDRNPVSINSHVPITSDLSTKIQYRPEIHSEFHRERSIAISGKSENNGSQKLLTKLLLNVTIQRSLGPVQVVTSPEKTVGELIEAALQIYVKEKRRPFLTETDPQCFELHYSQFSLERSFGLFNTIYPKGREVDKFGISEFLFVSETDSYSEVVYVFE</sequence>
<dbReference type="PANTHER" id="PTHR33270">
    <property type="entry name" value="BNAC05G50380D PROTEIN"/>
    <property type="match status" value="1"/>
</dbReference>
<dbReference type="EMBL" id="MVGT01002446">
    <property type="protein sequence ID" value="OVA07688.1"/>
    <property type="molecule type" value="Genomic_DNA"/>
</dbReference>
<proteinExistence type="predicted"/>
<dbReference type="STRING" id="56857.A0A200QB16"/>
<dbReference type="InterPro" id="IPR040358">
    <property type="entry name" value="At4g22758-like"/>
</dbReference>
<evidence type="ECO:0000256" key="1">
    <source>
        <dbReference type="SAM" id="MobiDB-lite"/>
    </source>
</evidence>
<dbReference type="InterPro" id="IPR055482">
    <property type="entry name" value="DUF7054"/>
</dbReference>
<reference evidence="3 4" key="1">
    <citation type="journal article" date="2017" name="Mol. Plant">
        <title>The Genome of Medicinal Plant Macleaya cordata Provides New Insights into Benzylisoquinoline Alkaloids Metabolism.</title>
        <authorList>
            <person name="Liu X."/>
            <person name="Liu Y."/>
            <person name="Huang P."/>
            <person name="Ma Y."/>
            <person name="Qing Z."/>
            <person name="Tang Q."/>
            <person name="Cao H."/>
            <person name="Cheng P."/>
            <person name="Zheng Y."/>
            <person name="Yuan Z."/>
            <person name="Zhou Y."/>
            <person name="Liu J."/>
            <person name="Tang Z."/>
            <person name="Zhuo Y."/>
            <person name="Zhang Y."/>
            <person name="Yu L."/>
            <person name="Huang J."/>
            <person name="Yang P."/>
            <person name="Peng Q."/>
            <person name="Zhang J."/>
            <person name="Jiang W."/>
            <person name="Zhang Z."/>
            <person name="Lin K."/>
            <person name="Ro D.K."/>
            <person name="Chen X."/>
            <person name="Xiong X."/>
            <person name="Shang Y."/>
            <person name="Huang S."/>
            <person name="Zeng J."/>
        </authorList>
    </citation>
    <scope>NUCLEOTIDE SEQUENCE [LARGE SCALE GENOMIC DNA]</scope>
    <source>
        <strain evidence="4">cv. BLH2017</strain>
        <tissue evidence="3">Root</tissue>
    </source>
</reference>
<dbReference type="Pfam" id="PF23156">
    <property type="entry name" value="DUF7054"/>
    <property type="match status" value="1"/>
</dbReference>
<dbReference type="AlphaFoldDB" id="A0A200QB16"/>
<organism evidence="3 4">
    <name type="scientific">Macleaya cordata</name>
    <name type="common">Five-seeded plume-poppy</name>
    <name type="synonym">Bocconia cordata</name>
    <dbReference type="NCBI Taxonomy" id="56857"/>
    <lineage>
        <taxon>Eukaryota</taxon>
        <taxon>Viridiplantae</taxon>
        <taxon>Streptophyta</taxon>
        <taxon>Embryophyta</taxon>
        <taxon>Tracheophyta</taxon>
        <taxon>Spermatophyta</taxon>
        <taxon>Magnoliopsida</taxon>
        <taxon>Ranunculales</taxon>
        <taxon>Papaveraceae</taxon>
        <taxon>Papaveroideae</taxon>
        <taxon>Macleaya</taxon>
    </lineage>
</organism>
<dbReference type="PANTHER" id="PTHR33270:SF7">
    <property type="entry name" value="SNRNP25 UBIQUITIN-LIKE DOMAIN-CONTAINING PROTEIN"/>
    <property type="match status" value="1"/>
</dbReference>
<protein>
    <recommendedName>
        <fullName evidence="2">DUF7054 domain-containing protein</fullName>
    </recommendedName>
</protein>
<evidence type="ECO:0000313" key="4">
    <source>
        <dbReference type="Proteomes" id="UP000195402"/>
    </source>
</evidence>